<evidence type="ECO:0000256" key="6">
    <source>
        <dbReference type="ARBA" id="ARBA00022490"/>
    </source>
</evidence>
<dbReference type="GO" id="GO:0003682">
    <property type="term" value="F:chromatin binding"/>
    <property type="evidence" value="ECO:0007669"/>
    <property type="project" value="TreeGrafter"/>
</dbReference>
<evidence type="ECO:0000256" key="10">
    <source>
        <dbReference type="ARBA" id="ARBA00023306"/>
    </source>
</evidence>
<keyword evidence="5" id="KW-0158">Chromosome</keyword>
<keyword evidence="7" id="KW-0132">Cell division</keyword>
<comment type="subcellular location">
    <subcellularLocation>
        <location evidence="1">Chromosome</location>
    </subcellularLocation>
    <subcellularLocation>
        <location evidence="2">Cytoplasm</location>
    </subcellularLocation>
</comment>
<keyword evidence="13" id="KW-1185">Reference proteome</keyword>
<proteinExistence type="inferred from homology"/>
<feature type="region of interest" description="Disordered" evidence="11">
    <location>
        <begin position="170"/>
        <end position="208"/>
    </location>
</feature>
<evidence type="ECO:0000313" key="13">
    <source>
        <dbReference type="Proteomes" id="UP000230066"/>
    </source>
</evidence>
<dbReference type="Pfam" id="PF05786">
    <property type="entry name" value="Cnd2"/>
    <property type="match status" value="1"/>
</dbReference>
<evidence type="ECO:0000256" key="5">
    <source>
        <dbReference type="ARBA" id="ARBA00022454"/>
    </source>
</evidence>
<dbReference type="GO" id="GO:0051301">
    <property type="term" value="P:cell division"/>
    <property type="evidence" value="ECO:0007669"/>
    <property type="project" value="UniProtKB-KW"/>
</dbReference>
<comment type="similarity">
    <text evidence="3">Belongs to the CND2 (condensin subunit 2) family.</text>
</comment>
<accession>A0A4E0RIN3</accession>
<dbReference type="InterPro" id="IPR022816">
    <property type="entry name" value="Condensin_barren_su2"/>
</dbReference>
<keyword evidence="9" id="KW-0226">DNA condensation</keyword>
<feature type="compositionally biased region" description="Polar residues" evidence="11">
    <location>
        <begin position="409"/>
        <end position="420"/>
    </location>
</feature>
<protein>
    <recommendedName>
        <fullName evidence="4">Condensin complex subunit 2</fullName>
    </recommendedName>
</protein>
<evidence type="ECO:0000256" key="3">
    <source>
        <dbReference type="ARBA" id="ARBA00009471"/>
    </source>
</evidence>
<feature type="compositionally biased region" description="Low complexity" evidence="11">
    <location>
        <begin position="68"/>
        <end position="79"/>
    </location>
</feature>
<keyword evidence="8" id="KW-0498">Mitosis</keyword>
<feature type="region of interest" description="Disordered" evidence="11">
    <location>
        <begin position="395"/>
        <end position="421"/>
    </location>
</feature>
<dbReference type="EMBL" id="JXXN02000456">
    <property type="protein sequence ID" value="THD27325.1"/>
    <property type="molecule type" value="Genomic_DNA"/>
</dbReference>
<evidence type="ECO:0000313" key="12">
    <source>
        <dbReference type="EMBL" id="THD27325.1"/>
    </source>
</evidence>
<dbReference type="GO" id="GO:0005737">
    <property type="term" value="C:cytoplasm"/>
    <property type="evidence" value="ECO:0007669"/>
    <property type="project" value="UniProtKB-SubCell"/>
</dbReference>
<keyword evidence="10" id="KW-0131">Cell cycle</keyword>
<comment type="caution">
    <text evidence="12">The sequence shown here is derived from an EMBL/GenBank/DDBJ whole genome shotgun (WGS) entry which is preliminary data.</text>
</comment>
<dbReference type="GO" id="GO:0007076">
    <property type="term" value="P:mitotic chromosome condensation"/>
    <property type="evidence" value="ECO:0007669"/>
    <property type="project" value="InterPro"/>
</dbReference>
<dbReference type="PANTHER" id="PTHR13108">
    <property type="entry name" value="CONDENSIN COMPLEX SUBUNIT 2"/>
    <property type="match status" value="1"/>
</dbReference>
<feature type="region of interest" description="Disordered" evidence="11">
    <location>
        <begin position="61"/>
        <end position="91"/>
    </location>
</feature>
<evidence type="ECO:0000256" key="1">
    <source>
        <dbReference type="ARBA" id="ARBA00004286"/>
    </source>
</evidence>
<organism evidence="12 13">
    <name type="scientific">Fasciola hepatica</name>
    <name type="common">Liver fluke</name>
    <dbReference type="NCBI Taxonomy" id="6192"/>
    <lineage>
        <taxon>Eukaryota</taxon>
        <taxon>Metazoa</taxon>
        <taxon>Spiralia</taxon>
        <taxon>Lophotrochozoa</taxon>
        <taxon>Platyhelminthes</taxon>
        <taxon>Trematoda</taxon>
        <taxon>Digenea</taxon>
        <taxon>Plagiorchiida</taxon>
        <taxon>Echinostomata</taxon>
        <taxon>Echinostomatoidea</taxon>
        <taxon>Fasciolidae</taxon>
        <taxon>Fasciola</taxon>
    </lineage>
</organism>
<evidence type="ECO:0000256" key="9">
    <source>
        <dbReference type="ARBA" id="ARBA00023067"/>
    </source>
</evidence>
<dbReference type="GO" id="GO:0000796">
    <property type="term" value="C:condensin complex"/>
    <property type="evidence" value="ECO:0007669"/>
    <property type="project" value="InterPro"/>
</dbReference>
<evidence type="ECO:0000256" key="2">
    <source>
        <dbReference type="ARBA" id="ARBA00004496"/>
    </source>
</evidence>
<dbReference type="Proteomes" id="UP000230066">
    <property type="component" value="Unassembled WGS sequence"/>
</dbReference>
<evidence type="ECO:0000256" key="8">
    <source>
        <dbReference type="ARBA" id="ARBA00022776"/>
    </source>
</evidence>
<evidence type="ECO:0000256" key="4">
    <source>
        <dbReference type="ARBA" id="ARBA00016065"/>
    </source>
</evidence>
<dbReference type="AlphaFoldDB" id="A0A4E0RIN3"/>
<feature type="region of interest" description="Disordered" evidence="11">
    <location>
        <begin position="326"/>
        <end position="383"/>
    </location>
</feature>
<evidence type="ECO:0000256" key="7">
    <source>
        <dbReference type="ARBA" id="ARBA00022618"/>
    </source>
</evidence>
<dbReference type="PANTHER" id="PTHR13108:SF9">
    <property type="entry name" value="CONDENSIN COMPLEX SUBUNIT 2"/>
    <property type="match status" value="1"/>
</dbReference>
<keyword evidence="6" id="KW-0963">Cytoplasm</keyword>
<evidence type="ECO:0000256" key="11">
    <source>
        <dbReference type="SAM" id="MobiDB-lite"/>
    </source>
</evidence>
<gene>
    <name evidence="12" type="ORF">D915_001631</name>
</gene>
<name>A0A4E0RIN3_FASHE</name>
<reference evidence="12" key="1">
    <citation type="submission" date="2019-03" db="EMBL/GenBank/DDBJ databases">
        <title>Improved annotation for the trematode Fasciola hepatica.</title>
        <authorList>
            <person name="Choi Y.-J."/>
            <person name="Martin J."/>
            <person name="Mitreva M."/>
        </authorList>
    </citation>
    <scope>NUCLEOTIDE SEQUENCE [LARGE SCALE GENOMIC DNA]</scope>
</reference>
<sequence>MILSEQQPLMDIIVPKLDSDDEDISFPRRKVKRQASPARNVGVVIEDENNDDDERLARRKSRLLEPHPASANSPCANASTTRRREAAAPRGISQAQIGEHYGNCIRLAAENKITAKNAFNLHLIDYMSDMLKKEDYASFQIASSSLDAGAKIYAGRVDAVHQETYQVLTGLGRSDKLQPTGDEDDENPGDDATGPIGSANIAKDRKKTQVHRDIIQKQLNKIRSKVLAAKADVDPLFQHQTATYNEGGTAELRLNQLCTLDEACVLILDSSTQIMHTSSKPTTNTVNVTGILDFLSPLQPKNISQLHICSSLEDFRFTNWDKGQDWDASTTRPSELQMKSPPITDSGPVDDDDDHSHFADYPQEDNLNDGTLTEEPPEITDKIVPCGSSAAAAAATSKEIVPVEKSLDDTPSSPVHTTGTDGELFVSSLKSMLDKQYEHFGQLNDHLLGMWAGPEHWRKKAKRRRFNPITGREEDMDIDADRDANDGADIDAVTVAGKSRKSSRSKKGKPAKLMYLDALVPSENKTR</sequence>